<evidence type="ECO:0000259" key="7">
    <source>
        <dbReference type="PROSITE" id="PS00623"/>
    </source>
</evidence>
<dbReference type="PROSITE" id="PS00624">
    <property type="entry name" value="GMC_OXRED_2"/>
    <property type="match status" value="1"/>
</dbReference>
<sequence>MFRRAHRAASKRADYIIVGGGSAGCVLANRLSKSNTVLLVEAGPSDRGKWDSWKIKMPAALTFNLADDKYNWAYKTVPQAHLNNRRLEWPRGRVLGGSSSLNAMVYIRGHAQDYNDWEAAGATGWSYADVLPYFKRAQCHALGADTYRGGDGPLHVSRGSQHDQVLFQAFIDAGVEAGYPFTDDMNGFQQEGFGFMDSTIHNGVRWSSSAAYLHPILHERKDTLTVVTDQLVHRVVVDAVGGQRGTVIRCTTALTEGSRQVIVCGGAVNSPQLLLLSGIGPADDIRAVGIPVVEHLPAVGQHLEDHLDLYIQFGVTQPITLHNATWYTARAGLRQPDLQFHFLPGALTGQLTPGNQHAMQTHLSPMRATSRGSVTLASANPRDAPRVDPNYLSTTQDVEDIRRGVLLAQELFQQKAMDPFRGDPISPATLFDASDASTIDAWVRQHTESAYHPSCTARMGSDVTTSVVNAKCQVHGIDRLRVVDASIMPNIVSGNLNAPVIMMAEKAADMILGNAALPPATDVRVYVPPNWDTRQR</sequence>
<keyword evidence="3 6" id="KW-0285">Flavoprotein</keyword>
<dbReference type="Pfam" id="PF05199">
    <property type="entry name" value="GMC_oxred_C"/>
    <property type="match status" value="1"/>
</dbReference>
<evidence type="ECO:0000313" key="10">
    <source>
        <dbReference type="Proteomes" id="UP000285060"/>
    </source>
</evidence>
<dbReference type="PROSITE" id="PS51257">
    <property type="entry name" value="PROKAR_LIPOPROTEIN"/>
    <property type="match status" value="1"/>
</dbReference>
<reference evidence="9 10" key="1">
    <citation type="submission" date="2018-08" db="EMBL/GenBank/DDBJ databases">
        <title>Aphanomyces genome sequencing and annotation.</title>
        <authorList>
            <person name="Minardi D."/>
            <person name="Oidtmann B."/>
            <person name="Van Der Giezen M."/>
            <person name="Studholme D.J."/>
        </authorList>
    </citation>
    <scope>NUCLEOTIDE SEQUENCE [LARGE SCALE GENOMIC DNA]</scope>
    <source>
        <strain evidence="9 10">NJM0002</strain>
    </source>
</reference>
<dbReference type="Gene3D" id="3.50.50.60">
    <property type="entry name" value="FAD/NAD(P)-binding domain"/>
    <property type="match status" value="1"/>
</dbReference>
<dbReference type="PROSITE" id="PS00623">
    <property type="entry name" value="GMC_OXRED_1"/>
    <property type="match status" value="1"/>
</dbReference>
<proteinExistence type="inferred from homology"/>
<dbReference type="PANTHER" id="PTHR11552:SF147">
    <property type="entry name" value="CHOLINE DEHYDROGENASE, MITOCHONDRIAL"/>
    <property type="match status" value="1"/>
</dbReference>
<comment type="cofactor">
    <cofactor evidence="1 5">
        <name>FAD</name>
        <dbReference type="ChEBI" id="CHEBI:57692"/>
    </cofactor>
</comment>
<evidence type="ECO:0000256" key="3">
    <source>
        <dbReference type="ARBA" id="ARBA00022630"/>
    </source>
</evidence>
<dbReference type="SUPFAM" id="SSF54373">
    <property type="entry name" value="FAD-linked reductases, C-terminal domain"/>
    <property type="match status" value="1"/>
</dbReference>
<dbReference type="InterPro" id="IPR012132">
    <property type="entry name" value="GMC_OxRdtase"/>
</dbReference>
<dbReference type="VEuPathDB" id="FungiDB:H310_11417"/>
<protein>
    <recommendedName>
        <fullName evidence="7 8">Glucose-methanol-choline oxidoreductase N-terminal domain-containing protein</fullName>
    </recommendedName>
</protein>
<dbReference type="Gene3D" id="3.30.560.10">
    <property type="entry name" value="Glucose Oxidase, domain 3"/>
    <property type="match status" value="1"/>
</dbReference>
<feature type="domain" description="Glucose-methanol-choline oxidoreductase N-terminal" evidence="7">
    <location>
        <begin position="92"/>
        <end position="115"/>
    </location>
</feature>
<feature type="domain" description="Glucose-methanol-choline oxidoreductase N-terminal" evidence="8">
    <location>
        <begin position="266"/>
        <end position="280"/>
    </location>
</feature>
<accession>A0A3R6ZPN8</accession>
<organism evidence="9 10">
    <name type="scientific">Aphanomyces invadans</name>
    <dbReference type="NCBI Taxonomy" id="157072"/>
    <lineage>
        <taxon>Eukaryota</taxon>
        <taxon>Sar</taxon>
        <taxon>Stramenopiles</taxon>
        <taxon>Oomycota</taxon>
        <taxon>Saprolegniomycetes</taxon>
        <taxon>Saprolegniales</taxon>
        <taxon>Verrucalvaceae</taxon>
        <taxon>Aphanomyces</taxon>
    </lineage>
</organism>
<evidence type="ECO:0000256" key="4">
    <source>
        <dbReference type="ARBA" id="ARBA00022827"/>
    </source>
</evidence>
<dbReference type="Pfam" id="PF00732">
    <property type="entry name" value="GMC_oxred_N"/>
    <property type="match status" value="1"/>
</dbReference>
<dbReference type="InterPro" id="IPR000172">
    <property type="entry name" value="GMC_OxRdtase_N"/>
</dbReference>
<evidence type="ECO:0000259" key="8">
    <source>
        <dbReference type="PROSITE" id="PS00624"/>
    </source>
</evidence>
<feature type="binding site" evidence="5">
    <location>
        <begin position="102"/>
        <end position="105"/>
    </location>
    <ligand>
        <name>FAD</name>
        <dbReference type="ChEBI" id="CHEBI:57692"/>
    </ligand>
</feature>
<evidence type="ECO:0000313" key="9">
    <source>
        <dbReference type="EMBL" id="RHY29209.1"/>
    </source>
</evidence>
<keyword evidence="4 5" id="KW-0274">FAD</keyword>
<dbReference type="SUPFAM" id="SSF51905">
    <property type="entry name" value="FAD/NAD(P)-binding domain"/>
    <property type="match status" value="1"/>
</dbReference>
<gene>
    <name evidence="9" type="ORF">DYB32_005339</name>
</gene>
<dbReference type="InterPro" id="IPR036188">
    <property type="entry name" value="FAD/NAD-bd_sf"/>
</dbReference>
<evidence type="ECO:0000256" key="6">
    <source>
        <dbReference type="RuleBase" id="RU003968"/>
    </source>
</evidence>
<evidence type="ECO:0000256" key="2">
    <source>
        <dbReference type="ARBA" id="ARBA00010790"/>
    </source>
</evidence>
<evidence type="ECO:0000256" key="1">
    <source>
        <dbReference type="ARBA" id="ARBA00001974"/>
    </source>
</evidence>
<dbReference type="InterPro" id="IPR007867">
    <property type="entry name" value="GMC_OxRtase_C"/>
</dbReference>
<dbReference type="GO" id="GO:0016614">
    <property type="term" value="F:oxidoreductase activity, acting on CH-OH group of donors"/>
    <property type="evidence" value="ECO:0007669"/>
    <property type="project" value="InterPro"/>
</dbReference>
<dbReference type="AlphaFoldDB" id="A0A3R6ZPN8"/>
<dbReference type="EMBL" id="QUSY01000469">
    <property type="protein sequence ID" value="RHY29209.1"/>
    <property type="molecule type" value="Genomic_DNA"/>
</dbReference>
<evidence type="ECO:0000256" key="5">
    <source>
        <dbReference type="PIRSR" id="PIRSR000137-2"/>
    </source>
</evidence>
<dbReference type="PANTHER" id="PTHR11552">
    <property type="entry name" value="GLUCOSE-METHANOL-CHOLINE GMC OXIDOREDUCTASE"/>
    <property type="match status" value="1"/>
</dbReference>
<name>A0A3R6ZPN8_9STRA</name>
<feature type="binding site" evidence="5">
    <location>
        <position position="232"/>
    </location>
    <ligand>
        <name>FAD</name>
        <dbReference type="ChEBI" id="CHEBI:57692"/>
    </ligand>
</feature>
<comment type="similarity">
    <text evidence="2 6">Belongs to the GMC oxidoreductase family.</text>
</comment>
<dbReference type="Proteomes" id="UP000285060">
    <property type="component" value="Unassembled WGS sequence"/>
</dbReference>
<dbReference type="GO" id="GO:0050660">
    <property type="term" value="F:flavin adenine dinucleotide binding"/>
    <property type="evidence" value="ECO:0007669"/>
    <property type="project" value="InterPro"/>
</dbReference>
<feature type="binding site" evidence="5">
    <location>
        <position position="94"/>
    </location>
    <ligand>
        <name>FAD</name>
        <dbReference type="ChEBI" id="CHEBI:57692"/>
    </ligand>
</feature>
<dbReference type="PIRSF" id="PIRSF000137">
    <property type="entry name" value="Alcohol_oxidase"/>
    <property type="match status" value="1"/>
</dbReference>
<keyword evidence="10" id="KW-1185">Reference proteome</keyword>
<comment type="caution">
    <text evidence="9">The sequence shown here is derived from an EMBL/GenBank/DDBJ whole genome shotgun (WGS) entry which is preliminary data.</text>
</comment>